<evidence type="ECO:0008006" key="3">
    <source>
        <dbReference type="Google" id="ProtNLM"/>
    </source>
</evidence>
<evidence type="ECO:0000313" key="1">
    <source>
        <dbReference type="EMBL" id="QPC63288.1"/>
    </source>
</evidence>
<sequence>MLDDGAADLIEGILINRPGNALTLTSPLHVYFGDFNIFFKPEGTVPHRYHVGTFLPPGFTDDVPVNRTFSLTEENIEPPSPRLLAIHCAIGHILHHSWAGGYIDDILEDAEEYGIRHDGSTELHRLVGHRLNNWAGNQTL</sequence>
<evidence type="ECO:0000313" key="2">
    <source>
        <dbReference type="Proteomes" id="UP000663297"/>
    </source>
</evidence>
<accession>A0A7S8D7I5</accession>
<dbReference type="AlphaFoldDB" id="A0A7S8D7I5"/>
<reference evidence="1" key="1">
    <citation type="submission" date="2020-11" db="EMBL/GenBank/DDBJ databases">
        <title>The chromosome-scale genome resource for two endophytic Fusarium species: F. culmorum and F. pseudograminearum.</title>
        <authorList>
            <person name="Yuan Z."/>
        </authorList>
    </citation>
    <scope>NUCLEOTIDE SEQUENCE</scope>
    <source>
        <strain evidence="1">Class2-1B</strain>
    </source>
</reference>
<dbReference type="EMBL" id="CP064749">
    <property type="protein sequence ID" value="QPC63288.1"/>
    <property type="molecule type" value="Genomic_DNA"/>
</dbReference>
<proteinExistence type="predicted"/>
<dbReference type="Proteomes" id="UP000663297">
    <property type="component" value="Chromosome 3"/>
</dbReference>
<gene>
    <name evidence="1" type="ORF">HYE67_005519</name>
</gene>
<name>A0A7S8D7I5_FUSCU</name>
<protein>
    <recommendedName>
        <fullName evidence="3">HNH nuclease domain-containing protein</fullName>
    </recommendedName>
</protein>
<organism evidence="1 2">
    <name type="scientific">Fusarium culmorum</name>
    <dbReference type="NCBI Taxonomy" id="5516"/>
    <lineage>
        <taxon>Eukaryota</taxon>
        <taxon>Fungi</taxon>
        <taxon>Dikarya</taxon>
        <taxon>Ascomycota</taxon>
        <taxon>Pezizomycotina</taxon>
        <taxon>Sordariomycetes</taxon>
        <taxon>Hypocreomycetidae</taxon>
        <taxon>Hypocreales</taxon>
        <taxon>Nectriaceae</taxon>
        <taxon>Fusarium</taxon>
    </lineage>
</organism>